<keyword evidence="1" id="KW-0812">Transmembrane</keyword>
<feature type="transmembrane region" description="Helical" evidence="1">
    <location>
        <begin position="116"/>
        <end position="133"/>
    </location>
</feature>
<keyword evidence="1" id="KW-0472">Membrane</keyword>
<dbReference type="RefSeq" id="WP_379287685.1">
    <property type="nucleotide sequence ID" value="NZ_JBHTIU010000028.1"/>
</dbReference>
<accession>A0ABW3DAN7</accession>
<feature type="transmembrane region" description="Helical" evidence="1">
    <location>
        <begin position="47"/>
        <end position="69"/>
    </location>
</feature>
<protein>
    <submittedName>
        <fullName evidence="2">DUF2306 domain-containing protein</fullName>
    </submittedName>
</protein>
<dbReference type="InterPro" id="IPR018750">
    <property type="entry name" value="DUF2306_membrane"/>
</dbReference>
<feature type="transmembrane region" description="Helical" evidence="1">
    <location>
        <begin position="89"/>
        <end position="110"/>
    </location>
</feature>
<dbReference type="EMBL" id="JBHTIU010000028">
    <property type="protein sequence ID" value="MFD0869358.1"/>
    <property type="molecule type" value="Genomic_DNA"/>
</dbReference>
<feature type="transmembrane region" description="Helical" evidence="1">
    <location>
        <begin position="154"/>
        <end position="173"/>
    </location>
</feature>
<name>A0ABW3DAN7_9BACL</name>
<feature type="transmembrane region" description="Helical" evidence="1">
    <location>
        <begin position="179"/>
        <end position="200"/>
    </location>
</feature>
<evidence type="ECO:0000313" key="3">
    <source>
        <dbReference type="Proteomes" id="UP001597120"/>
    </source>
</evidence>
<keyword evidence="1" id="KW-1133">Transmembrane helix</keyword>
<dbReference type="Pfam" id="PF10067">
    <property type="entry name" value="DUF2306"/>
    <property type="match status" value="1"/>
</dbReference>
<proteinExistence type="predicted"/>
<keyword evidence="3" id="KW-1185">Reference proteome</keyword>
<gene>
    <name evidence="2" type="ORF">ACFQ03_09355</name>
</gene>
<evidence type="ECO:0000256" key="1">
    <source>
        <dbReference type="SAM" id="Phobius"/>
    </source>
</evidence>
<evidence type="ECO:0000313" key="2">
    <source>
        <dbReference type="EMBL" id="MFD0869358.1"/>
    </source>
</evidence>
<dbReference type="Proteomes" id="UP001597120">
    <property type="component" value="Unassembled WGS sequence"/>
</dbReference>
<comment type="caution">
    <text evidence="2">The sequence shown here is derived from an EMBL/GenBank/DDBJ whole genome shotgun (WGS) entry which is preliminary data.</text>
</comment>
<organism evidence="2 3">
    <name type="scientific">Paenibacillus residui</name>
    <dbReference type="NCBI Taxonomy" id="629724"/>
    <lineage>
        <taxon>Bacteria</taxon>
        <taxon>Bacillati</taxon>
        <taxon>Bacillota</taxon>
        <taxon>Bacilli</taxon>
        <taxon>Bacillales</taxon>
        <taxon>Paenibacillaceae</taxon>
        <taxon>Paenibacillus</taxon>
    </lineage>
</organism>
<feature type="transmembrane region" description="Helical" evidence="1">
    <location>
        <begin position="5"/>
        <end position="27"/>
    </location>
</feature>
<reference evidence="3" key="1">
    <citation type="journal article" date="2019" name="Int. J. Syst. Evol. Microbiol.">
        <title>The Global Catalogue of Microorganisms (GCM) 10K type strain sequencing project: providing services to taxonomists for standard genome sequencing and annotation.</title>
        <authorList>
            <consortium name="The Broad Institute Genomics Platform"/>
            <consortium name="The Broad Institute Genome Sequencing Center for Infectious Disease"/>
            <person name="Wu L."/>
            <person name="Ma J."/>
        </authorList>
    </citation>
    <scope>NUCLEOTIDE SEQUENCE [LARGE SCALE GENOMIC DNA]</scope>
    <source>
        <strain evidence="3">CCUG 57263</strain>
    </source>
</reference>
<sequence>MKKKLWGSMTILAFLVAGYAVVQYFVIGADRAGLVISKLMAQISLNSFWYAMLAVHIAASAVSLVIGPFTLSASFRERNLQRHRNLGKLYMLGILFGGGSGLYLALYASGGLAGKLGFGTLSVLWLISAYRALHQIKHRKVLSHQKWMIRNYSLTFAAVTLRIWLPLFVLILGPERFDLSYSIISWLAWVPNLLLAEIFVRRKPLLPARSSFPK</sequence>